<dbReference type="AlphaFoldDB" id="C1FJP4"/>
<dbReference type="InterPro" id="IPR010255">
    <property type="entry name" value="Haem_peroxidase_sf"/>
</dbReference>
<dbReference type="Gene3D" id="1.10.520.10">
    <property type="match status" value="1"/>
</dbReference>
<evidence type="ECO:0000256" key="3">
    <source>
        <dbReference type="ARBA" id="ARBA00023002"/>
    </source>
</evidence>
<dbReference type="SUPFAM" id="SSF48113">
    <property type="entry name" value="Heme-dependent peroxidases"/>
    <property type="match status" value="1"/>
</dbReference>
<dbReference type="Pfam" id="PF00141">
    <property type="entry name" value="peroxidase"/>
    <property type="match status" value="1"/>
</dbReference>
<dbReference type="FunCoup" id="C1FJP4">
    <property type="interactions" value="917"/>
</dbReference>
<dbReference type="STRING" id="296587.C1FJP4"/>
<dbReference type="Gene3D" id="1.10.420.10">
    <property type="entry name" value="Peroxidase, domain 2"/>
    <property type="match status" value="1"/>
</dbReference>
<dbReference type="InParanoid" id="C1FJP4"/>
<evidence type="ECO:0000313" key="6">
    <source>
        <dbReference type="EMBL" id="ACO70380.1"/>
    </source>
</evidence>
<gene>
    <name evidence="6" type="ORF">MICPUN_109237</name>
</gene>
<dbReference type="PANTHER" id="PTHR31356:SF66">
    <property type="entry name" value="CATALASE-PEROXIDASE"/>
    <property type="match status" value="1"/>
</dbReference>
<dbReference type="GO" id="GO:0020037">
    <property type="term" value="F:heme binding"/>
    <property type="evidence" value="ECO:0007669"/>
    <property type="project" value="InterPro"/>
</dbReference>
<feature type="domain" description="Plant heme peroxidase family profile" evidence="5">
    <location>
        <begin position="9"/>
        <end position="262"/>
    </location>
</feature>
<dbReference type="OMA" id="PELLWMS"/>
<dbReference type="GeneID" id="8248264"/>
<dbReference type="PROSITE" id="PS00435">
    <property type="entry name" value="PEROXIDASE_1"/>
    <property type="match status" value="1"/>
</dbReference>
<dbReference type="InterPro" id="IPR044831">
    <property type="entry name" value="Ccp1-like"/>
</dbReference>
<comment type="cofactor">
    <cofactor evidence="1">
        <name>heme b</name>
        <dbReference type="ChEBI" id="CHEBI:60344"/>
    </cofactor>
</comment>
<name>C1FJP4_MICCC</name>
<dbReference type="GO" id="GO:0004601">
    <property type="term" value="F:peroxidase activity"/>
    <property type="evidence" value="ECO:0007669"/>
    <property type="project" value="UniProtKB-KW"/>
</dbReference>
<reference evidence="6 7" key="1">
    <citation type="journal article" date="2009" name="Science">
        <title>Green evolution and dynamic adaptations revealed by genomes of the marine picoeukaryotes Micromonas.</title>
        <authorList>
            <person name="Worden A.Z."/>
            <person name="Lee J.H."/>
            <person name="Mock T."/>
            <person name="Rouze P."/>
            <person name="Simmons M.P."/>
            <person name="Aerts A.L."/>
            <person name="Allen A.E."/>
            <person name="Cuvelier M.L."/>
            <person name="Derelle E."/>
            <person name="Everett M.V."/>
            <person name="Foulon E."/>
            <person name="Grimwood J."/>
            <person name="Gundlach H."/>
            <person name="Henrissat B."/>
            <person name="Napoli C."/>
            <person name="McDonald S.M."/>
            <person name="Parker M.S."/>
            <person name="Rombauts S."/>
            <person name="Salamov A."/>
            <person name="Von Dassow P."/>
            <person name="Badger J.H."/>
            <person name="Coutinho P.M."/>
            <person name="Demir E."/>
            <person name="Dubchak I."/>
            <person name="Gentemann C."/>
            <person name="Eikrem W."/>
            <person name="Gready J.E."/>
            <person name="John U."/>
            <person name="Lanier W."/>
            <person name="Lindquist E.A."/>
            <person name="Lucas S."/>
            <person name="Mayer K.F."/>
            <person name="Moreau H."/>
            <person name="Not F."/>
            <person name="Otillar R."/>
            <person name="Panaud O."/>
            <person name="Pangilinan J."/>
            <person name="Paulsen I."/>
            <person name="Piegu B."/>
            <person name="Poliakov A."/>
            <person name="Robbens S."/>
            <person name="Schmutz J."/>
            <person name="Toulza E."/>
            <person name="Wyss T."/>
            <person name="Zelensky A."/>
            <person name="Zhou K."/>
            <person name="Armbrust E.V."/>
            <person name="Bhattacharya D."/>
            <person name="Goodenough U.W."/>
            <person name="Van de Peer Y."/>
            <person name="Grigoriev I.V."/>
        </authorList>
    </citation>
    <scope>NUCLEOTIDE SEQUENCE [LARGE SCALE GENOMIC DNA]</scope>
    <source>
        <strain evidence="7">RCC299 / NOUM17</strain>
    </source>
</reference>
<protein>
    <submittedName>
        <fullName evidence="6">Chloroplast ascorbate peroxidase</fullName>
    </submittedName>
</protein>
<evidence type="ECO:0000313" key="7">
    <source>
        <dbReference type="Proteomes" id="UP000002009"/>
    </source>
</evidence>
<keyword evidence="7" id="KW-1185">Reference proteome</keyword>
<dbReference type="GO" id="GO:0000302">
    <property type="term" value="P:response to reactive oxygen species"/>
    <property type="evidence" value="ECO:0007669"/>
    <property type="project" value="TreeGrafter"/>
</dbReference>
<comment type="similarity">
    <text evidence="2">Belongs to the peroxidase family. Ascorbate peroxidase subfamily.</text>
</comment>
<dbReference type="RefSeq" id="XP_002509122.1">
    <property type="nucleotide sequence ID" value="XM_002509076.1"/>
</dbReference>
<evidence type="ECO:0000259" key="5">
    <source>
        <dbReference type="PROSITE" id="PS50873"/>
    </source>
</evidence>
<dbReference type="PANTHER" id="PTHR31356">
    <property type="entry name" value="THYLAKOID LUMENAL 29 KDA PROTEIN, CHLOROPLASTIC-RELATED"/>
    <property type="match status" value="1"/>
</dbReference>
<proteinExistence type="inferred from homology"/>
<dbReference type="GO" id="GO:0042744">
    <property type="term" value="P:hydrogen peroxide catabolic process"/>
    <property type="evidence" value="ECO:0007669"/>
    <property type="project" value="TreeGrafter"/>
</dbReference>
<evidence type="ECO:0000256" key="2">
    <source>
        <dbReference type="ARBA" id="ARBA00006873"/>
    </source>
</evidence>
<dbReference type="InterPro" id="IPR002016">
    <property type="entry name" value="Haem_peroxidase"/>
</dbReference>
<evidence type="ECO:0000256" key="1">
    <source>
        <dbReference type="ARBA" id="ARBA00001970"/>
    </source>
</evidence>
<dbReference type="InterPro" id="IPR019793">
    <property type="entry name" value="Peroxidases_heam-ligand_BS"/>
</dbReference>
<sequence>MSHGANAGLKKALTYLEPFKERYANLSWADLIQLAGATAVECAGGPKMYMRYGRVDVTGPEECPKEGNLPDAEPPYHDGADPDASTHLRRIFYRMGFDDREIVALSGAHTIGRAFKERSGVSQFGYGEKAATKFSGRGCPVAGGVSKQAGCPAAHVARADDKPGIGMPGGQPWTKSWLAFDNAYFKKEYVQDPELLWMSTDKALHTDPGFKPHFDLYASDEKAFHRDFAAAFVKLSECGARLRPINGIKINEDPPRRMVWRG</sequence>
<keyword evidence="6" id="KW-0575">Peroxidase</keyword>
<feature type="region of interest" description="Disordered" evidence="4">
    <location>
        <begin position="61"/>
        <end position="81"/>
    </location>
</feature>
<organism evidence="6 7">
    <name type="scientific">Micromonas commoda (strain RCC299 / NOUM17 / CCMP2709)</name>
    <name type="common">Picoplanktonic green alga</name>
    <dbReference type="NCBI Taxonomy" id="296587"/>
    <lineage>
        <taxon>Eukaryota</taxon>
        <taxon>Viridiplantae</taxon>
        <taxon>Chlorophyta</taxon>
        <taxon>Mamiellophyceae</taxon>
        <taxon>Mamiellales</taxon>
        <taxon>Mamiellaceae</taxon>
        <taxon>Micromonas</taxon>
    </lineage>
</organism>
<dbReference type="Proteomes" id="UP000002009">
    <property type="component" value="Chromosome 12"/>
</dbReference>
<dbReference type="EMBL" id="CP001577">
    <property type="protein sequence ID" value="ACO70380.1"/>
    <property type="molecule type" value="Genomic_DNA"/>
</dbReference>
<keyword evidence="3" id="KW-0560">Oxidoreductase</keyword>
<dbReference type="PROSITE" id="PS50873">
    <property type="entry name" value="PEROXIDASE_4"/>
    <property type="match status" value="1"/>
</dbReference>
<accession>C1FJP4</accession>
<dbReference type="OrthoDB" id="2859658at2759"/>
<dbReference type="PRINTS" id="PR00458">
    <property type="entry name" value="PEROXIDASE"/>
</dbReference>
<dbReference type="KEGG" id="mis:MICPUN_109237"/>
<dbReference type="eggNOG" id="ENOG502QS7Q">
    <property type="taxonomic scope" value="Eukaryota"/>
</dbReference>
<dbReference type="GO" id="GO:0034599">
    <property type="term" value="P:cellular response to oxidative stress"/>
    <property type="evidence" value="ECO:0007669"/>
    <property type="project" value="InterPro"/>
</dbReference>
<evidence type="ECO:0000256" key="4">
    <source>
        <dbReference type="SAM" id="MobiDB-lite"/>
    </source>
</evidence>